<dbReference type="SUPFAM" id="SSF54364">
    <property type="entry name" value="Translation initiation factor IF3, N-terminal domain"/>
    <property type="match status" value="1"/>
</dbReference>
<evidence type="ECO:0000313" key="8">
    <source>
        <dbReference type="Proteomes" id="UP000177690"/>
    </source>
</evidence>
<dbReference type="Pfam" id="PF05198">
    <property type="entry name" value="IF3_N"/>
    <property type="match status" value="1"/>
</dbReference>
<evidence type="ECO:0000256" key="4">
    <source>
        <dbReference type="NCBIfam" id="TIGR00168"/>
    </source>
</evidence>
<dbReference type="InterPro" id="IPR036788">
    <property type="entry name" value="T_IF-3_C_sf"/>
</dbReference>
<proteinExistence type="inferred from homology"/>
<dbReference type="AlphaFoldDB" id="A0A1G1ZTN5"/>
<dbReference type="GO" id="GO:0003743">
    <property type="term" value="F:translation initiation factor activity"/>
    <property type="evidence" value="ECO:0007669"/>
    <property type="project" value="UniProtKB-UniRule"/>
</dbReference>
<comment type="similarity">
    <text evidence="1">Belongs to the IF-3 family.</text>
</comment>
<reference evidence="7 8" key="1">
    <citation type="journal article" date="2016" name="Nat. Commun.">
        <title>Thousands of microbial genomes shed light on interconnected biogeochemical processes in an aquifer system.</title>
        <authorList>
            <person name="Anantharaman K."/>
            <person name="Brown C.T."/>
            <person name="Hug L.A."/>
            <person name="Sharon I."/>
            <person name="Castelle C.J."/>
            <person name="Probst A.J."/>
            <person name="Thomas B.C."/>
            <person name="Singh A."/>
            <person name="Wilkins M.J."/>
            <person name="Karaoz U."/>
            <person name="Brodie E.L."/>
            <person name="Williams K.H."/>
            <person name="Hubbard S.S."/>
            <person name="Banfield J.F."/>
        </authorList>
    </citation>
    <scope>NUCLEOTIDE SEQUENCE [LARGE SCALE GENOMIC DNA]</scope>
</reference>
<keyword evidence="2 7" id="KW-0396">Initiation factor</keyword>
<dbReference type="Gene3D" id="3.10.20.80">
    <property type="entry name" value="Translation initiation factor 3 (IF-3), N-terminal domain"/>
    <property type="match status" value="1"/>
</dbReference>
<evidence type="ECO:0000256" key="2">
    <source>
        <dbReference type="ARBA" id="ARBA00022540"/>
    </source>
</evidence>
<dbReference type="GO" id="GO:0005737">
    <property type="term" value="C:cytoplasm"/>
    <property type="evidence" value="ECO:0007669"/>
    <property type="project" value="UniProtKB-ARBA"/>
</dbReference>
<feature type="domain" description="Translation initiation factor 3 N-terminal" evidence="6">
    <location>
        <begin position="6"/>
        <end position="75"/>
    </location>
</feature>
<comment type="caution">
    <text evidence="7">The sequence shown here is derived from an EMBL/GenBank/DDBJ whole genome shotgun (WGS) entry which is preliminary data.</text>
</comment>
<evidence type="ECO:0000256" key="1">
    <source>
        <dbReference type="ARBA" id="ARBA00005439"/>
    </source>
</evidence>
<dbReference type="Gene3D" id="3.30.110.10">
    <property type="entry name" value="Translation initiation factor 3 (IF-3), C-terminal domain"/>
    <property type="match status" value="1"/>
</dbReference>
<evidence type="ECO:0000313" key="7">
    <source>
        <dbReference type="EMBL" id="OGY67839.1"/>
    </source>
</evidence>
<accession>A0A1G1ZTN5</accession>
<keyword evidence="3" id="KW-0648">Protein biosynthesis</keyword>
<feature type="domain" description="Translation initiation factor 3 C-terminal" evidence="5">
    <location>
        <begin position="83"/>
        <end position="163"/>
    </location>
</feature>
<evidence type="ECO:0000256" key="3">
    <source>
        <dbReference type="ARBA" id="ARBA00022917"/>
    </source>
</evidence>
<dbReference type="SUPFAM" id="SSF55200">
    <property type="entry name" value="Translation initiation factor IF3, C-terminal domain"/>
    <property type="match status" value="1"/>
</dbReference>
<dbReference type="Pfam" id="PF00707">
    <property type="entry name" value="IF3_C"/>
    <property type="match status" value="1"/>
</dbReference>
<dbReference type="GO" id="GO:0043022">
    <property type="term" value="F:ribosome binding"/>
    <property type="evidence" value="ECO:0007669"/>
    <property type="project" value="TreeGrafter"/>
</dbReference>
<dbReference type="Proteomes" id="UP000177690">
    <property type="component" value="Unassembled WGS sequence"/>
</dbReference>
<name>A0A1G1ZTN5_9BACT</name>
<dbReference type="PANTHER" id="PTHR10938:SF0">
    <property type="entry name" value="TRANSLATION INITIATION FACTOR IF-3, MITOCHONDRIAL"/>
    <property type="match status" value="1"/>
</dbReference>
<dbReference type="InterPro" id="IPR036787">
    <property type="entry name" value="T_IF-3_N_sf"/>
</dbReference>
<organism evidence="7 8">
    <name type="scientific">Candidatus Harrisonbacteria bacterium RIFCSPLOWO2_02_FULL_41_13b</name>
    <dbReference type="NCBI Taxonomy" id="1798409"/>
    <lineage>
        <taxon>Bacteria</taxon>
        <taxon>Candidatus Harrisoniibacteriota</taxon>
    </lineage>
</organism>
<dbReference type="NCBIfam" id="TIGR00168">
    <property type="entry name" value="infC"/>
    <property type="match status" value="1"/>
</dbReference>
<dbReference type="STRING" id="1798409.A3I24_01380"/>
<dbReference type="InterPro" id="IPR019815">
    <property type="entry name" value="Translation_initiation_fac_3_C"/>
</dbReference>
<dbReference type="InterPro" id="IPR001288">
    <property type="entry name" value="Translation_initiation_fac_3"/>
</dbReference>
<evidence type="ECO:0000259" key="6">
    <source>
        <dbReference type="Pfam" id="PF05198"/>
    </source>
</evidence>
<dbReference type="EMBL" id="MHJL01000015">
    <property type="protein sequence ID" value="OGY67839.1"/>
    <property type="molecule type" value="Genomic_DNA"/>
</dbReference>
<dbReference type="PANTHER" id="PTHR10938">
    <property type="entry name" value="TRANSLATION INITIATION FACTOR IF-3"/>
    <property type="match status" value="1"/>
</dbReference>
<evidence type="ECO:0000259" key="5">
    <source>
        <dbReference type="Pfam" id="PF00707"/>
    </source>
</evidence>
<dbReference type="GO" id="GO:0032790">
    <property type="term" value="P:ribosome disassembly"/>
    <property type="evidence" value="ECO:0007669"/>
    <property type="project" value="TreeGrafter"/>
</dbReference>
<dbReference type="InterPro" id="IPR019814">
    <property type="entry name" value="Translation_initiation_fac_3_N"/>
</dbReference>
<sequence>MATVKINNQISALELRIIDESGENLGVMKKEAALNLAKEKGLDLIEISPTAKPPVARLMSFDKYRYQEEKKLKKQRAQQKTQEFKQVQIGIKIAKHDAEIKAGKVNEFLAEGHQVTIVMVLRGREKGNKDWARQKLGEFLKTISVPYKVVMEPRVGGRGINVQIIKQ</sequence>
<gene>
    <name evidence="7" type="ORF">A3I24_01380</name>
</gene>
<protein>
    <recommendedName>
        <fullName evidence="4">Translation initiation factor IF-3</fullName>
    </recommendedName>
</protein>